<dbReference type="VEuPathDB" id="VectorBase:RSAN_053789"/>
<gene>
    <name evidence="1" type="ORF">HPB52_003389</name>
</gene>
<comment type="caution">
    <text evidence="1">The sequence shown here is derived from an EMBL/GenBank/DDBJ whole genome shotgun (WGS) entry which is preliminary data.</text>
</comment>
<keyword evidence="2" id="KW-1185">Reference proteome</keyword>
<accession>A0A9D4PU11</accession>
<protein>
    <submittedName>
        <fullName evidence="1">Uncharacterized protein</fullName>
    </submittedName>
</protein>
<evidence type="ECO:0000313" key="2">
    <source>
        <dbReference type="Proteomes" id="UP000821837"/>
    </source>
</evidence>
<reference evidence="1" key="2">
    <citation type="submission" date="2021-09" db="EMBL/GenBank/DDBJ databases">
        <authorList>
            <person name="Jia N."/>
            <person name="Wang J."/>
            <person name="Shi W."/>
            <person name="Du L."/>
            <person name="Sun Y."/>
            <person name="Zhan W."/>
            <person name="Jiang J."/>
            <person name="Wang Q."/>
            <person name="Zhang B."/>
            <person name="Ji P."/>
            <person name="Sakyi L.B."/>
            <person name="Cui X."/>
            <person name="Yuan T."/>
            <person name="Jiang B."/>
            <person name="Yang W."/>
            <person name="Lam T.T.-Y."/>
            <person name="Chang Q."/>
            <person name="Ding S."/>
            <person name="Wang X."/>
            <person name="Zhu J."/>
            <person name="Ruan X."/>
            <person name="Zhao L."/>
            <person name="Wei J."/>
            <person name="Que T."/>
            <person name="Du C."/>
            <person name="Cheng J."/>
            <person name="Dai P."/>
            <person name="Han X."/>
            <person name="Huang E."/>
            <person name="Gao Y."/>
            <person name="Liu J."/>
            <person name="Shao H."/>
            <person name="Ye R."/>
            <person name="Li L."/>
            <person name="Wei W."/>
            <person name="Wang X."/>
            <person name="Wang C."/>
            <person name="Huo Q."/>
            <person name="Li W."/>
            <person name="Guo W."/>
            <person name="Chen H."/>
            <person name="Chen S."/>
            <person name="Zhou L."/>
            <person name="Zhou L."/>
            <person name="Ni X."/>
            <person name="Tian J."/>
            <person name="Zhou Y."/>
            <person name="Sheng Y."/>
            <person name="Liu T."/>
            <person name="Pan Y."/>
            <person name="Xia L."/>
            <person name="Li J."/>
            <person name="Zhao F."/>
            <person name="Cao W."/>
        </authorList>
    </citation>
    <scope>NUCLEOTIDE SEQUENCE</scope>
    <source>
        <strain evidence="1">Rsan-2018</strain>
        <tissue evidence="1">Larvae</tissue>
    </source>
</reference>
<sequence length="176" mass="19408">MDVARIRPCVHDPHGSEEGEPFTNHAAVCKYEDLPRGDRRLEAAPPEIEDGCEDGSLRVCGEVSEFLLARVSCVECVTYTRTTPNVEFERRLDSTLAGTVAMADRMSLLLAAMLVSSAAAIETGNRKVIRCFWGKCSVIHGPWKKCVPNEQCDGSELRCERQCILEHTGKNVLGTL</sequence>
<proteinExistence type="predicted"/>
<organism evidence="1 2">
    <name type="scientific">Rhipicephalus sanguineus</name>
    <name type="common">Brown dog tick</name>
    <name type="synonym">Ixodes sanguineus</name>
    <dbReference type="NCBI Taxonomy" id="34632"/>
    <lineage>
        <taxon>Eukaryota</taxon>
        <taxon>Metazoa</taxon>
        <taxon>Ecdysozoa</taxon>
        <taxon>Arthropoda</taxon>
        <taxon>Chelicerata</taxon>
        <taxon>Arachnida</taxon>
        <taxon>Acari</taxon>
        <taxon>Parasitiformes</taxon>
        <taxon>Ixodida</taxon>
        <taxon>Ixodoidea</taxon>
        <taxon>Ixodidae</taxon>
        <taxon>Rhipicephalinae</taxon>
        <taxon>Rhipicephalus</taxon>
        <taxon>Rhipicephalus</taxon>
    </lineage>
</organism>
<dbReference type="Proteomes" id="UP000821837">
    <property type="component" value="Unassembled WGS sequence"/>
</dbReference>
<dbReference type="EMBL" id="JABSTV010001250">
    <property type="protein sequence ID" value="KAH7955725.1"/>
    <property type="molecule type" value="Genomic_DNA"/>
</dbReference>
<evidence type="ECO:0000313" key="1">
    <source>
        <dbReference type="EMBL" id="KAH7955725.1"/>
    </source>
</evidence>
<dbReference type="AlphaFoldDB" id="A0A9D4PU11"/>
<reference evidence="1" key="1">
    <citation type="journal article" date="2020" name="Cell">
        <title>Large-Scale Comparative Analyses of Tick Genomes Elucidate Their Genetic Diversity and Vector Capacities.</title>
        <authorList>
            <consortium name="Tick Genome and Microbiome Consortium (TIGMIC)"/>
            <person name="Jia N."/>
            <person name="Wang J."/>
            <person name="Shi W."/>
            <person name="Du L."/>
            <person name="Sun Y."/>
            <person name="Zhan W."/>
            <person name="Jiang J.F."/>
            <person name="Wang Q."/>
            <person name="Zhang B."/>
            <person name="Ji P."/>
            <person name="Bell-Sakyi L."/>
            <person name="Cui X.M."/>
            <person name="Yuan T.T."/>
            <person name="Jiang B.G."/>
            <person name="Yang W.F."/>
            <person name="Lam T.T."/>
            <person name="Chang Q.C."/>
            <person name="Ding S.J."/>
            <person name="Wang X.J."/>
            <person name="Zhu J.G."/>
            <person name="Ruan X.D."/>
            <person name="Zhao L."/>
            <person name="Wei J.T."/>
            <person name="Ye R.Z."/>
            <person name="Que T.C."/>
            <person name="Du C.H."/>
            <person name="Zhou Y.H."/>
            <person name="Cheng J.X."/>
            <person name="Dai P.F."/>
            <person name="Guo W.B."/>
            <person name="Han X.H."/>
            <person name="Huang E.J."/>
            <person name="Li L.F."/>
            <person name="Wei W."/>
            <person name="Gao Y.C."/>
            <person name="Liu J.Z."/>
            <person name="Shao H.Z."/>
            <person name="Wang X."/>
            <person name="Wang C.C."/>
            <person name="Yang T.C."/>
            <person name="Huo Q.B."/>
            <person name="Li W."/>
            <person name="Chen H.Y."/>
            <person name="Chen S.E."/>
            <person name="Zhou L.G."/>
            <person name="Ni X.B."/>
            <person name="Tian J.H."/>
            <person name="Sheng Y."/>
            <person name="Liu T."/>
            <person name="Pan Y.S."/>
            <person name="Xia L.Y."/>
            <person name="Li J."/>
            <person name="Zhao F."/>
            <person name="Cao W.C."/>
        </authorList>
    </citation>
    <scope>NUCLEOTIDE SEQUENCE</scope>
    <source>
        <strain evidence="1">Rsan-2018</strain>
    </source>
</reference>
<name>A0A9D4PU11_RHISA</name>